<keyword evidence="6 8" id="KW-0378">Hydrolase</keyword>
<dbReference type="PANTHER" id="PTHR10395:SF7">
    <property type="entry name" value="5-HYDROXYISOURATE HYDROLASE"/>
    <property type="match status" value="1"/>
</dbReference>
<organism evidence="10 11">
    <name type="scientific">Pseudoclavibacter caeni</name>
    <dbReference type="NCBI Taxonomy" id="908846"/>
    <lineage>
        <taxon>Bacteria</taxon>
        <taxon>Bacillati</taxon>
        <taxon>Actinomycetota</taxon>
        <taxon>Actinomycetes</taxon>
        <taxon>Micrococcales</taxon>
        <taxon>Microbacteriaceae</taxon>
        <taxon>Pseudoclavibacter</taxon>
    </lineage>
</organism>
<dbReference type="EMBL" id="WBKA01000001">
    <property type="protein sequence ID" value="KAB1633772.1"/>
    <property type="molecule type" value="Genomic_DNA"/>
</dbReference>
<dbReference type="Gene3D" id="2.60.40.180">
    <property type="entry name" value="Transthyretin/hydroxyisourate hydrolase domain"/>
    <property type="match status" value="1"/>
</dbReference>
<evidence type="ECO:0000313" key="10">
    <source>
        <dbReference type="EMBL" id="KAB1633772.1"/>
    </source>
</evidence>
<dbReference type="InterPro" id="IPR014306">
    <property type="entry name" value="Hydroxyisourate_hydrolase"/>
</dbReference>
<dbReference type="NCBIfam" id="TIGR02962">
    <property type="entry name" value="hdxy_isourate"/>
    <property type="match status" value="1"/>
</dbReference>
<evidence type="ECO:0000259" key="9">
    <source>
        <dbReference type="Pfam" id="PF00576"/>
    </source>
</evidence>
<feature type="binding site" evidence="7">
    <location>
        <position position="103"/>
    </location>
    <ligand>
        <name>substrate</name>
    </ligand>
</feature>
<dbReference type="InterPro" id="IPR023416">
    <property type="entry name" value="Transthyretin/HIU_hydrolase_d"/>
</dbReference>
<evidence type="ECO:0000256" key="1">
    <source>
        <dbReference type="ARBA" id="ARBA00001043"/>
    </source>
</evidence>
<dbReference type="PROSITE" id="PS00768">
    <property type="entry name" value="TRANSTHYRETIN_1"/>
    <property type="match status" value="1"/>
</dbReference>
<keyword evidence="5 8" id="KW-0659">Purine metabolism</keyword>
<dbReference type="PRINTS" id="PR00189">
    <property type="entry name" value="TRNSTHYRETIN"/>
</dbReference>
<dbReference type="GO" id="GO:0006144">
    <property type="term" value="P:purine nucleobase metabolic process"/>
    <property type="evidence" value="ECO:0007669"/>
    <property type="project" value="UniProtKB-KW"/>
</dbReference>
<dbReference type="InterPro" id="IPR023418">
    <property type="entry name" value="Thyroxine_BS"/>
</dbReference>
<proteinExistence type="inferred from homology"/>
<dbReference type="AlphaFoldDB" id="A0A7C8FU71"/>
<evidence type="ECO:0000256" key="3">
    <source>
        <dbReference type="ARBA" id="ARBA00009850"/>
    </source>
</evidence>
<dbReference type="EC" id="3.5.2.17" evidence="8"/>
<feature type="binding site" evidence="7">
    <location>
        <position position="7"/>
    </location>
    <ligand>
        <name>substrate</name>
    </ligand>
</feature>
<comment type="caution">
    <text evidence="10">The sequence shown here is derived from an EMBL/GenBank/DDBJ whole genome shotgun (WGS) entry which is preliminary data.</text>
</comment>
<evidence type="ECO:0000313" key="11">
    <source>
        <dbReference type="Proteomes" id="UP000481339"/>
    </source>
</evidence>
<evidence type="ECO:0000256" key="5">
    <source>
        <dbReference type="ARBA" id="ARBA00022631"/>
    </source>
</evidence>
<dbReference type="OrthoDB" id="9792386at2"/>
<comment type="similarity">
    <text evidence="3 8">Belongs to the transthyretin family. 5-hydroxyisourate hydrolase subfamily.</text>
</comment>
<name>A0A7C8FU71_9MICO</name>
<dbReference type="RefSeq" id="WP_158035609.1">
    <property type="nucleotide sequence ID" value="NZ_BAAAZV010000013.1"/>
</dbReference>
<dbReference type="SUPFAM" id="SSF49472">
    <property type="entry name" value="Transthyretin (synonym: prealbumin)"/>
    <property type="match status" value="1"/>
</dbReference>
<feature type="binding site" evidence="7">
    <location>
        <position position="42"/>
    </location>
    <ligand>
        <name>substrate</name>
    </ligand>
</feature>
<evidence type="ECO:0000256" key="4">
    <source>
        <dbReference type="ARBA" id="ARBA00011881"/>
    </source>
</evidence>
<evidence type="ECO:0000256" key="7">
    <source>
        <dbReference type="PIRSR" id="PIRSR600895-51"/>
    </source>
</evidence>
<comment type="catalytic activity">
    <reaction evidence="1 8">
        <text>5-hydroxyisourate + H2O = 5-hydroxy-2-oxo-4-ureido-2,5-dihydro-1H-imidazole-5-carboxylate + H(+)</text>
        <dbReference type="Rhea" id="RHEA:23736"/>
        <dbReference type="ChEBI" id="CHEBI:15377"/>
        <dbReference type="ChEBI" id="CHEBI:15378"/>
        <dbReference type="ChEBI" id="CHEBI:18072"/>
        <dbReference type="ChEBI" id="CHEBI:58639"/>
        <dbReference type="EC" id="3.5.2.17"/>
    </reaction>
</comment>
<feature type="domain" description="Transthyretin/hydroxyisourate hydrolase" evidence="9">
    <location>
        <begin position="4"/>
        <end position="105"/>
    </location>
</feature>
<comment type="function">
    <text evidence="2">Catalyzes the hydrolysis of 5-hydroxyisourate (HIU) to 2-oxo-4-hydroxy-4-carboxy-5-ureidoimidazoline (OHCU).</text>
</comment>
<dbReference type="InterPro" id="IPR036817">
    <property type="entry name" value="Transthyretin/HIU_hydrolase_sf"/>
</dbReference>
<sequence length="106" mass="11108">MTTISTHVLDATNGRPAEGMAVTLLDAAGEALAGGRTDADGRVGDLAGQLPAGEYALRFATGAWHRAQGRESFHPSVTVAFQTAGEPHLHVPLLLSPYSYTTYRGS</sequence>
<comment type="subunit">
    <text evidence="4 8">Homotetramer.</text>
</comment>
<evidence type="ECO:0000256" key="8">
    <source>
        <dbReference type="RuleBase" id="RU361270"/>
    </source>
</evidence>
<dbReference type="CDD" id="cd05822">
    <property type="entry name" value="TLP_HIUase"/>
    <property type="match status" value="1"/>
</dbReference>
<dbReference type="Pfam" id="PF00576">
    <property type="entry name" value="Transthyretin"/>
    <property type="match status" value="1"/>
</dbReference>
<evidence type="ECO:0000256" key="2">
    <source>
        <dbReference type="ARBA" id="ARBA00002704"/>
    </source>
</evidence>
<reference evidence="10 11" key="1">
    <citation type="submission" date="2019-09" db="EMBL/GenBank/DDBJ databases">
        <title>Phylogeny of genus Pseudoclavibacter and closely related genus.</title>
        <authorList>
            <person name="Li Y."/>
        </authorList>
    </citation>
    <scope>NUCLEOTIDE SEQUENCE [LARGE SCALE GENOMIC DNA]</scope>
    <source>
        <strain evidence="10 11">JCM 16921</strain>
    </source>
</reference>
<protein>
    <recommendedName>
        <fullName evidence="8">5-hydroxyisourate hydrolase</fullName>
        <shortName evidence="8">HIU hydrolase</shortName>
        <shortName evidence="8">HIUHase</shortName>
        <ecNumber evidence="8">3.5.2.17</ecNumber>
    </recommendedName>
</protein>
<evidence type="ECO:0000256" key="6">
    <source>
        <dbReference type="ARBA" id="ARBA00022801"/>
    </source>
</evidence>
<dbReference type="PANTHER" id="PTHR10395">
    <property type="entry name" value="URICASE AND TRANSTHYRETIN-RELATED"/>
    <property type="match status" value="1"/>
</dbReference>
<dbReference type="GO" id="GO:0033971">
    <property type="term" value="F:hydroxyisourate hydrolase activity"/>
    <property type="evidence" value="ECO:0007669"/>
    <property type="project" value="UniProtKB-EC"/>
</dbReference>
<keyword evidence="11" id="KW-1185">Reference proteome</keyword>
<dbReference type="InterPro" id="IPR000895">
    <property type="entry name" value="Transthyretin/HIU_hydrolase"/>
</dbReference>
<gene>
    <name evidence="10" type="primary">uraH</name>
    <name evidence="10" type="ORF">F8O02_02330</name>
</gene>
<accession>A0A7C8FU71</accession>
<dbReference type="Proteomes" id="UP000481339">
    <property type="component" value="Unassembled WGS sequence"/>
</dbReference>